<evidence type="ECO:0000256" key="1">
    <source>
        <dbReference type="ARBA" id="ARBA00004370"/>
    </source>
</evidence>
<dbReference type="Gene3D" id="3.30.450.330">
    <property type="match status" value="1"/>
</dbReference>
<feature type="compositionally biased region" description="Basic and acidic residues" evidence="4">
    <location>
        <begin position="124"/>
        <end position="145"/>
    </location>
</feature>
<dbReference type="PANTHER" id="PTHR30627:SF1">
    <property type="entry name" value="PEPTIDOGLYCAN D,D-TRANSPEPTIDASE FTSI"/>
    <property type="match status" value="1"/>
</dbReference>
<feature type="domain" description="Penicillin-binding protein dimerisation" evidence="6">
    <location>
        <begin position="263"/>
        <end position="412"/>
    </location>
</feature>
<dbReference type="InterPro" id="IPR001460">
    <property type="entry name" value="PCN-bd_Tpept"/>
</dbReference>
<dbReference type="InterPro" id="IPR050515">
    <property type="entry name" value="Beta-lactam/transpept"/>
</dbReference>
<dbReference type="SUPFAM" id="SSF56601">
    <property type="entry name" value="beta-lactamase/transpeptidase-like"/>
    <property type="match status" value="1"/>
</dbReference>
<comment type="similarity">
    <text evidence="2">Belongs to the transpeptidase family.</text>
</comment>
<organism evidence="7 8">
    <name type="scientific">Candidatus Protofrankia datiscae</name>
    <dbReference type="NCBI Taxonomy" id="2716812"/>
    <lineage>
        <taxon>Bacteria</taxon>
        <taxon>Bacillati</taxon>
        <taxon>Actinomycetota</taxon>
        <taxon>Actinomycetes</taxon>
        <taxon>Frankiales</taxon>
        <taxon>Frankiaceae</taxon>
        <taxon>Protofrankia</taxon>
    </lineage>
</organism>
<feature type="compositionally biased region" description="Basic residues" evidence="4">
    <location>
        <begin position="1"/>
        <end position="14"/>
    </location>
</feature>
<keyword evidence="7" id="KW-0808">Transferase</keyword>
<feature type="compositionally biased region" description="Low complexity" evidence="4">
    <location>
        <begin position="184"/>
        <end position="212"/>
    </location>
</feature>
<gene>
    <name evidence="7" type="ordered locus">FsymDg_3117</name>
</gene>
<dbReference type="Gene3D" id="3.40.710.10">
    <property type="entry name" value="DD-peptidase/beta-lactamase superfamily"/>
    <property type="match status" value="1"/>
</dbReference>
<dbReference type="KEGG" id="fsy:FsymDg_3117"/>
<evidence type="ECO:0000256" key="4">
    <source>
        <dbReference type="SAM" id="MobiDB-lite"/>
    </source>
</evidence>
<proteinExistence type="inferred from homology"/>
<dbReference type="SUPFAM" id="SSF56519">
    <property type="entry name" value="Penicillin binding protein dimerisation domain"/>
    <property type="match status" value="1"/>
</dbReference>
<evidence type="ECO:0000256" key="3">
    <source>
        <dbReference type="ARBA" id="ARBA00023136"/>
    </source>
</evidence>
<keyword evidence="8" id="KW-1185">Reference proteome</keyword>
<feature type="region of interest" description="Disordered" evidence="4">
    <location>
        <begin position="1"/>
        <end position="25"/>
    </location>
</feature>
<sequence length="787" mass="82756">MHRGAARGRSRSRKASTPVRSGAVDRWYEYEDGHGGFAAGYADPDGYRATAAGSASRTAHGDPHRWGGGPDDGYVDDSYSGYDHPDYDHPGYGQGYSGYGYSGYSDYDHPDDSYREGGASGRDGYVHDQDEYVHDTDGHQLDRSRVGGRRPGRSSNQRRGRRPVRTGSHQPTMPRGRTGGPGGTTAHPSARSSARPAARPAARVAASRPPMRLGSPRRRLRVSVVVLCAALVVLAGRLTQLQAFQASTYAERAEQQRLRTVALPAVRGVITDRSRATLAQDVEARAVYADPHDVTDAKAVATALAPLLGVPADTLQPKLAGSGRFAYLARSLDPAVGKAVTDLRLPGIGVLEERRRLYPSGTLASNVVGFTTIGDNEMIVGSGGIESAYDRVLRGTDGLRRVEVDPAGRMIPSAASRESDPVPGSSVRLTLDRDIQWAAQQALAEAVRTTHADGGSVVAMVPDTGDILAMVDAPGYDPNKVAAADPATLKNRATQDVYEPGSVNKVITMAAAIDRGLITPETPVTVPPNMRIAGRTFTDAEPHGVEHLTAAGVLARSSNLGTIQIARKIGPAGLESALRDFGLGARTALRFPGESAGILRPAAEWDVQQAATISYGQGMSATAIQMASVYATIANGGVRVEPRLVDSTISPDGAVRATPRQPGVRVISEATAATVSQMLESVTTDSGTAPLAAIDGYRVAGKTGTAQRVGPTGRYDGYVASFVGFAPADQPRVVVEVVLDNPRDGHFGGTVAAPVFQRVMTFALTTLGVPPSGTSAPKLVLDLDAGR</sequence>
<keyword evidence="7" id="KW-0328">Glycosyltransferase</keyword>
<dbReference type="GO" id="GO:0008658">
    <property type="term" value="F:penicillin binding"/>
    <property type="evidence" value="ECO:0007669"/>
    <property type="project" value="InterPro"/>
</dbReference>
<dbReference type="Gene3D" id="3.90.1310.10">
    <property type="entry name" value="Penicillin-binding protein 2a (Domain 2)"/>
    <property type="match status" value="1"/>
</dbReference>
<evidence type="ECO:0000313" key="8">
    <source>
        <dbReference type="Proteomes" id="UP000001549"/>
    </source>
</evidence>
<reference evidence="7 8" key="1">
    <citation type="submission" date="2011-05" db="EMBL/GenBank/DDBJ databases">
        <title>Complete sequence of chromosome of Frankia symbiont of Datisca glomerata.</title>
        <authorList>
            <consortium name="US DOE Joint Genome Institute"/>
            <person name="Lucas S."/>
            <person name="Han J."/>
            <person name="Lapidus A."/>
            <person name="Cheng J.-F."/>
            <person name="Goodwin L."/>
            <person name="Pitluck S."/>
            <person name="Peters L."/>
            <person name="Mikhailova N."/>
            <person name="Chertkov O."/>
            <person name="Teshima H."/>
            <person name="Han C."/>
            <person name="Tapia R."/>
            <person name="Land M."/>
            <person name="Hauser L."/>
            <person name="Kyrpides N."/>
            <person name="Ivanova N."/>
            <person name="Pagani I."/>
            <person name="Berry A."/>
            <person name="Pawlowski K."/>
            <person name="Persson T."/>
            <person name="Vanden Heuvel B."/>
            <person name="Benson D."/>
            <person name="Woyke T."/>
        </authorList>
    </citation>
    <scope>NUCLEOTIDE SEQUENCE [LARGE SCALE GENOMIC DNA]</scope>
    <source>
        <strain evidence="8">4085684</strain>
    </source>
</reference>
<dbReference type="HOGENOM" id="CLU_009289_6_5_11"/>
<dbReference type="EC" id="2.4.1.129" evidence="7"/>
<feature type="region of interest" description="Disordered" evidence="4">
    <location>
        <begin position="39"/>
        <end position="212"/>
    </location>
</feature>
<evidence type="ECO:0000313" key="7">
    <source>
        <dbReference type="EMBL" id="AEH10426.1"/>
    </source>
</evidence>
<dbReference type="GO" id="GO:0005886">
    <property type="term" value="C:plasma membrane"/>
    <property type="evidence" value="ECO:0007669"/>
    <property type="project" value="TreeGrafter"/>
</dbReference>
<protein>
    <submittedName>
        <fullName evidence="7">Peptidoglycan glycosyltransferase</fullName>
        <ecNumber evidence="7">2.4.1.129</ecNumber>
    </submittedName>
</protein>
<dbReference type="STRING" id="656024.FsymDg_3117"/>
<accession>F8AYC3</accession>
<comment type="subcellular location">
    <subcellularLocation>
        <location evidence="1">Membrane</location>
    </subcellularLocation>
</comment>
<feature type="compositionally biased region" description="Basic residues" evidence="4">
    <location>
        <begin position="146"/>
        <end position="164"/>
    </location>
</feature>
<evidence type="ECO:0000259" key="5">
    <source>
        <dbReference type="Pfam" id="PF00905"/>
    </source>
</evidence>
<dbReference type="PANTHER" id="PTHR30627">
    <property type="entry name" value="PEPTIDOGLYCAN D,D-TRANSPEPTIDASE"/>
    <property type="match status" value="1"/>
</dbReference>
<dbReference type="AlphaFoldDB" id="F8AYC3"/>
<dbReference type="eggNOG" id="COG0768">
    <property type="taxonomic scope" value="Bacteria"/>
</dbReference>
<feature type="domain" description="Penicillin-binding protein transpeptidase" evidence="5">
    <location>
        <begin position="455"/>
        <end position="760"/>
    </location>
</feature>
<feature type="compositionally biased region" description="Gly residues" evidence="4">
    <location>
        <begin position="92"/>
        <end position="101"/>
    </location>
</feature>
<dbReference type="InterPro" id="IPR036138">
    <property type="entry name" value="PBP_dimer_sf"/>
</dbReference>
<name>F8AYC3_9ACTN</name>
<dbReference type="GO" id="GO:0016757">
    <property type="term" value="F:glycosyltransferase activity"/>
    <property type="evidence" value="ECO:0007669"/>
    <property type="project" value="UniProtKB-KW"/>
</dbReference>
<evidence type="ECO:0000256" key="2">
    <source>
        <dbReference type="ARBA" id="ARBA00007171"/>
    </source>
</evidence>
<dbReference type="EMBL" id="CP002801">
    <property type="protein sequence ID" value="AEH10426.1"/>
    <property type="molecule type" value="Genomic_DNA"/>
</dbReference>
<dbReference type="Pfam" id="PF03717">
    <property type="entry name" value="PBP_dimer"/>
    <property type="match status" value="1"/>
</dbReference>
<feature type="compositionally biased region" description="Low complexity" evidence="4">
    <location>
        <begin position="47"/>
        <end position="58"/>
    </location>
</feature>
<dbReference type="GO" id="GO:0071555">
    <property type="term" value="P:cell wall organization"/>
    <property type="evidence" value="ECO:0007669"/>
    <property type="project" value="TreeGrafter"/>
</dbReference>
<evidence type="ECO:0000259" key="6">
    <source>
        <dbReference type="Pfam" id="PF03717"/>
    </source>
</evidence>
<dbReference type="Proteomes" id="UP000001549">
    <property type="component" value="Chromosome"/>
</dbReference>
<dbReference type="Pfam" id="PF00905">
    <property type="entry name" value="Transpeptidase"/>
    <property type="match status" value="1"/>
</dbReference>
<keyword evidence="3" id="KW-0472">Membrane</keyword>
<feature type="compositionally biased region" description="Basic and acidic residues" evidence="4">
    <location>
        <begin position="106"/>
        <end position="115"/>
    </location>
</feature>
<dbReference type="InterPro" id="IPR012338">
    <property type="entry name" value="Beta-lactam/transpept-like"/>
</dbReference>
<dbReference type="Gene3D" id="1.10.150.770">
    <property type="match status" value="1"/>
</dbReference>
<dbReference type="InterPro" id="IPR005311">
    <property type="entry name" value="PBP_dimer"/>
</dbReference>